<dbReference type="PROSITE" id="PS51257">
    <property type="entry name" value="PROKAR_LIPOPROTEIN"/>
    <property type="match status" value="1"/>
</dbReference>
<sequence>MRLFFVALLFLTLSACGASLGDRIDSKNLHVYYMDGVSAQEAVDFATYWRDNGFVGDQKQTIQLIRNEYKELIVKLIEDKKFEQSRLSLDEQAMLSKLARTLEKEVFTATKVRVVPCDNTFRPLVKQ</sequence>
<evidence type="ECO:0000313" key="2">
    <source>
        <dbReference type="EMBL" id="SFT43003.1"/>
    </source>
</evidence>
<keyword evidence="3" id="KW-1185">Reference proteome</keyword>
<dbReference type="AlphaFoldDB" id="A0A1I6XY59"/>
<dbReference type="RefSeq" id="WP_090246003.1">
    <property type="nucleotide sequence ID" value="NZ_FPAS01000001.1"/>
</dbReference>
<dbReference type="EMBL" id="FPAS01000001">
    <property type="protein sequence ID" value="SFT43003.1"/>
    <property type="molecule type" value="Genomic_DNA"/>
</dbReference>
<protein>
    <submittedName>
        <fullName evidence="2">Uncharacterized protein</fullName>
    </submittedName>
</protein>
<name>A0A1I6XY59_9FLAO</name>
<organism evidence="2 3">
    <name type="scientific">Lishizhenia tianjinensis</name>
    <dbReference type="NCBI Taxonomy" id="477690"/>
    <lineage>
        <taxon>Bacteria</taxon>
        <taxon>Pseudomonadati</taxon>
        <taxon>Bacteroidota</taxon>
        <taxon>Flavobacteriia</taxon>
        <taxon>Flavobacteriales</taxon>
        <taxon>Crocinitomicaceae</taxon>
        <taxon>Lishizhenia</taxon>
    </lineage>
</organism>
<dbReference type="OrthoDB" id="1467446at2"/>
<evidence type="ECO:0000313" key="3">
    <source>
        <dbReference type="Proteomes" id="UP000236454"/>
    </source>
</evidence>
<feature type="chain" id="PRO_5014783333" evidence="1">
    <location>
        <begin position="18"/>
        <end position="127"/>
    </location>
</feature>
<reference evidence="2 3" key="1">
    <citation type="submission" date="2016-10" db="EMBL/GenBank/DDBJ databases">
        <authorList>
            <person name="de Groot N.N."/>
        </authorList>
    </citation>
    <scope>NUCLEOTIDE SEQUENCE [LARGE SCALE GENOMIC DNA]</scope>
    <source>
        <strain evidence="2 3">CGMCC 1.7005</strain>
    </source>
</reference>
<dbReference type="Proteomes" id="UP000236454">
    <property type="component" value="Unassembled WGS sequence"/>
</dbReference>
<accession>A0A1I6XY59</accession>
<feature type="signal peptide" evidence="1">
    <location>
        <begin position="1"/>
        <end position="17"/>
    </location>
</feature>
<evidence type="ECO:0000256" key="1">
    <source>
        <dbReference type="SAM" id="SignalP"/>
    </source>
</evidence>
<proteinExistence type="predicted"/>
<dbReference type="STRING" id="477690.SAMN05216474_0520"/>
<gene>
    <name evidence="2" type="ORF">SAMN05216474_0520</name>
</gene>
<keyword evidence="1" id="KW-0732">Signal</keyword>